<feature type="region of interest" description="Disordered" evidence="5">
    <location>
        <begin position="1"/>
        <end position="35"/>
    </location>
</feature>
<name>A0A1F7YSI2_9BACT</name>
<dbReference type="NCBIfam" id="TIGR01071">
    <property type="entry name" value="rplO_bact"/>
    <property type="match status" value="1"/>
</dbReference>
<dbReference type="InterPro" id="IPR005749">
    <property type="entry name" value="Ribosomal_uL15_bac-type"/>
</dbReference>
<keyword evidence="4" id="KW-0694">RNA-binding</keyword>
<evidence type="ECO:0000313" key="7">
    <source>
        <dbReference type="EMBL" id="OGM30263.1"/>
    </source>
</evidence>
<dbReference type="GO" id="GO:0022625">
    <property type="term" value="C:cytosolic large ribosomal subunit"/>
    <property type="evidence" value="ECO:0007669"/>
    <property type="project" value="TreeGrafter"/>
</dbReference>
<dbReference type="GO" id="GO:0006412">
    <property type="term" value="P:translation"/>
    <property type="evidence" value="ECO:0007669"/>
    <property type="project" value="UniProtKB-UniRule"/>
</dbReference>
<comment type="subunit">
    <text evidence="4">Part of the 50S ribosomal subunit.</text>
</comment>
<dbReference type="HAMAP" id="MF_01341">
    <property type="entry name" value="Ribosomal_uL15"/>
    <property type="match status" value="1"/>
</dbReference>
<evidence type="ECO:0000256" key="3">
    <source>
        <dbReference type="ARBA" id="ARBA00023274"/>
    </source>
</evidence>
<keyword evidence="2 4" id="KW-0689">Ribosomal protein</keyword>
<dbReference type="STRING" id="1802500.A2801_01290"/>
<reference evidence="7 8" key="1">
    <citation type="journal article" date="2016" name="Nat. Commun.">
        <title>Thousands of microbial genomes shed light on interconnected biogeochemical processes in an aquifer system.</title>
        <authorList>
            <person name="Anantharaman K."/>
            <person name="Brown C.T."/>
            <person name="Hug L.A."/>
            <person name="Sharon I."/>
            <person name="Castelle C.J."/>
            <person name="Probst A.J."/>
            <person name="Thomas B.C."/>
            <person name="Singh A."/>
            <person name="Wilkins M.J."/>
            <person name="Karaoz U."/>
            <person name="Brodie E.L."/>
            <person name="Williams K.H."/>
            <person name="Hubbard S.S."/>
            <person name="Banfield J.F."/>
        </authorList>
    </citation>
    <scope>NUCLEOTIDE SEQUENCE [LARGE SCALE GENOMIC DNA]</scope>
</reference>
<comment type="similarity">
    <text evidence="1 4">Belongs to the universal ribosomal protein uL15 family.</text>
</comment>
<organism evidence="7 8">
    <name type="scientific">Candidatus Woesebacteria bacterium RIFCSPHIGHO2_01_FULL_41_10</name>
    <dbReference type="NCBI Taxonomy" id="1802500"/>
    <lineage>
        <taxon>Bacteria</taxon>
        <taxon>Candidatus Woeseibacteriota</taxon>
    </lineage>
</organism>
<evidence type="ECO:0000256" key="2">
    <source>
        <dbReference type="ARBA" id="ARBA00022980"/>
    </source>
</evidence>
<evidence type="ECO:0000313" key="8">
    <source>
        <dbReference type="Proteomes" id="UP000177263"/>
    </source>
</evidence>
<dbReference type="Pfam" id="PF00828">
    <property type="entry name" value="Ribosomal_L27A"/>
    <property type="match status" value="1"/>
</dbReference>
<comment type="caution">
    <text evidence="7">The sequence shown here is derived from an EMBL/GenBank/DDBJ whole genome shotgun (WGS) entry which is preliminary data.</text>
</comment>
<dbReference type="PANTHER" id="PTHR12934:SF11">
    <property type="entry name" value="LARGE RIBOSOMAL SUBUNIT PROTEIN UL15M"/>
    <property type="match status" value="1"/>
</dbReference>
<dbReference type="GO" id="GO:0003735">
    <property type="term" value="F:structural constituent of ribosome"/>
    <property type="evidence" value="ECO:0007669"/>
    <property type="project" value="InterPro"/>
</dbReference>
<dbReference type="Proteomes" id="UP000177263">
    <property type="component" value="Unassembled WGS sequence"/>
</dbReference>
<accession>A0A1F7YSI2</accession>
<dbReference type="InterPro" id="IPR021131">
    <property type="entry name" value="Ribosomal_uL15/eL18"/>
</dbReference>
<sequence>MHKVITTRSKKRIGRGYGSGKGGHTIGRGTKGQKARGSRKVGVLFEGLKVRKSLLSRLPMRRGKEKFHANPKPIVIPVEALNLLKDDTTVDVEALIKAGIVNAADVRGAGVKILGGGKLEKKLTVVVPTSGGAADTITKAGGVVK</sequence>
<dbReference type="AlphaFoldDB" id="A0A1F7YSI2"/>
<gene>
    <name evidence="4" type="primary">rplO</name>
    <name evidence="7" type="ORF">A2801_01290</name>
</gene>
<comment type="function">
    <text evidence="4">Binds to the 23S rRNA.</text>
</comment>
<evidence type="ECO:0000256" key="4">
    <source>
        <dbReference type="HAMAP-Rule" id="MF_01341"/>
    </source>
</evidence>
<keyword evidence="3 4" id="KW-0687">Ribonucleoprotein</keyword>
<dbReference type="Gene3D" id="3.100.10.10">
    <property type="match status" value="1"/>
</dbReference>
<feature type="compositionally biased region" description="Gly residues" evidence="5">
    <location>
        <begin position="15"/>
        <end position="30"/>
    </location>
</feature>
<evidence type="ECO:0000259" key="6">
    <source>
        <dbReference type="Pfam" id="PF00828"/>
    </source>
</evidence>
<dbReference type="PANTHER" id="PTHR12934">
    <property type="entry name" value="50S RIBOSOMAL PROTEIN L15"/>
    <property type="match status" value="1"/>
</dbReference>
<dbReference type="GO" id="GO:0019843">
    <property type="term" value="F:rRNA binding"/>
    <property type="evidence" value="ECO:0007669"/>
    <property type="project" value="UniProtKB-UniRule"/>
</dbReference>
<dbReference type="InterPro" id="IPR030878">
    <property type="entry name" value="Ribosomal_uL15"/>
</dbReference>
<proteinExistence type="inferred from homology"/>
<dbReference type="EMBL" id="MGGM01000002">
    <property type="protein sequence ID" value="OGM30263.1"/>
    <property type="molecule type" value="Genomic_DNA"/>
</dbReference>
<feature type="compositionally biased region" description="Basic residues" evidence="5">
    <location>
        <begin position="1"/>
        <end position="14"/>
    </location>
</feature>
<dbReference type="SUPFAM" id="SSF52080">
    <property type="entry name" value="Ribosomal proteins L15p and L18e"/>
    <property type="match status" value="1"/>
</dbReference>
<dbReference type="InterPro" id="IPR036227">
    <property type="entry name" value="Ribosomal_uL15/eL18_sf"/>
</dbReference>
<protein>
    <recommendedName>
        <fullName evidence="4">Large ribosomal subunit protein uL15</fullName>
    </recommendedName>
</protein>
<evidence type="ECO:0000256" key="1">
    <source>
        <dbReference type="ARBA" id="ARBA00007320"/>
    </source>
</evidence>
<evidence type="ECO:0000256" key="5">
    <source>
        <dbReference type="SAM" id="MobiDB-lite"/>
    </source>
</evidence>
<keyword evidence="4" id="KW-0699">rRNA-binding</keyword>
<feature type="domain" description="Large ribosomal subunit protein uL15/eL18" evidence="6">
    <location>
        <begin position="83"/>
        <end position="144"/>
    </location>
</feature>